<dbReference type="PRINTS" id="PR00039">
    <property type="entry name" value="HTHLYSR"/>
</dbReference>
<dbReference type="GO" id="GO:0000976">
    <property type="term" value="F:transcription cis-regulatory region binding"/>
    <property type="evidence" value="ECO:0007669"/>
    <property type="project" value="TreeGrafter"/>
</dbReference>
<protein>
    <recommendedName>
        <fullName evidence="4">HTH lysR-type domain-containing protein</fullName>
    </recommendedName>
</protein>
<evidence type="ECO:0000259" key="4">
    <source>
        <dbReference type="PROSITE" id="PS50931"/>
    </source>
</evidence>
<dbReference type="GO" id="GO:0003700">
    <property type="term" value="F:DNA-binding transcription factor activity"/>
    <property type="evidence" value="ECO:0007669"/>
    <property type="project" value="InterPro"/>
</dbReference>
<gene>
    <name evidence="5" type="ORF">SRB5_30270</name>
</gene>
<evidence type="ECO:0000313" key="6">
    <source>
        <dbReference type="Proteomes" id="UP000466345"/>
    </source>
</evidence>
<dbReference type="InterPro" id="IPR036390">
    <property type="entry name" value="WH_DNA-bd_sf"/>
</dbReference>
<dbReference type="PANTHER" id="PTHR30126:SF39">
    <property type="entry name" value="HTH-TYPE TRANSCRIPTIONAL REGULATOR CYSL"/>
    <property type="match status" value="1"/>
</dbReference>
<reference evidence="5 6" key="1">
    <citation type="submission" date="2019-10" db="EMBL/GenBank/DDBJ databases">
        <title>Streptomyces smaragdinus sp. nov. and Streptomyces fabii sp. nov., isolated from the gut of fungus growing-termite Macrotermes natalensis.</title>
        <authorList>
            <person name="Schwitalla J."/>
            <person name="Benndorf R."/>
            <person name="Martin K."/>
            <person name="De Beer W."/>
            <person name="Kaster A.-K."/>
            <person name="Vollmers J."/>
            <person name="Poulsen M."/>
            <person name="Beemelmanns C."/>
        </authorList>
    </citation>
    <scope>NUCLEOTIDE SEQUENCE [LARGE SCALE GENOMIC DNA]</scope>
    <source>
        <strain evidence="5 6">RB5</strain>
    </source>
</reference>
<dbReference type="PANTHER" id="PTHR30126">
    <property type="entry name" value="HTH-TYPE TRANSCRIPTIONAL REGULATOR"/>
    <property type="match status" value="1"/>
</dbReference>
<comment type="caution">
    <text evidence="5">The sequence shown here is derived from an EMBL/GenBank/DDBJ whole genome shotgun (WGS) entry which is preliminary data.</text>
</comment>
<dbReference type="InterPro" id="IPR036388">
    <property type="entry name" value="WH-like_DNA-bd_sf"/>
</dbReference>
<keyword evidence="2" id="KW-0805">Transcription regulation</keyword>
<name>A0A7K0CHF0_9ACTN</name>
<evidence type="ECO:0000313" key="5">
    <source>
        <dbReference type="EMBL" id="MQY12888.1"/>
    </source>
</evidence>
<dbReference type="SUPFAM" id="SSF46785">
    <property type="entry name" value="Winged helix' DNA-binding domain"/>
    <property type="match status" value="1"/>
</dbReference>
<dbReference type="InterPro" id="IPR000847">
    <property type="entry name" value="LysR_HTH_N"/>
</dbReference>
<evidence type="ECO:0000256" key="1">
    <source>
        <dbReference type="ARBA" id="ARBA00009437"/>
    </source>
</evidence>
<feature type="domain" description="HTH lysR-type" evidence="4">
    <location>
        <begin position="1"/>
        <end position="59"/>
    </location>
</feature>
<dbReference type="AlphaFoldDB" id="A0A7K0CHF0"/>
<comment type="similarity">
    <text evidence="1">Belongs to the LysR transcriptional regulatory family.</text>
</comment>
<keyword evidence="3" id="KW-0804">Transcription</keyword>
<dbReference type="Pfam" id="PF00126">
    <property type="entry name" value="HTH_1"/>
    <property type="match status" value="1"/>
</dbReference>
<dbReference type="PROSITE" id="PS50931">
    <property type="entry name" value="HTH_LYSR"/>
    <property type="match status" value="1"/>
</dbReference>
<dbReference type="Gene3D" id="1.10.10.10">
    <property type="entry name" value="Winged helix-like DNA-binding domain superfamily/Winged helix DNA-binding domain"/>
    <property type="match status" value="1"/>
</dbReference>
<organism evidence="5 6">
    <name type="scientific">Streptomyces smaragdinus</name>
    <dbReference type="NCBI Taxonomy" id="2585196"/>
    <lineage>
        <taxon>Bacteria</taxon>
        <taxon>Bacillati</taxon>
        <taxon>Actinomycetota</taxon>
        <taxon>Actinomycetes</taxon>
        <taxon>Kitasatosporales</taxon>
        <taxon>Streptomycetaceae</taxon>
        <taxon>Streptomyces</taxon>
    </lineage>
</organism>
<accession>A0A7K0CHF0</accession>
<proteinExistence type="inferred from homology"/>
<dbReference type="Proteomes" id="UP000466345">
    <property type="component" value="Unassembled WGS sequence"/>
</dbReference>
<evidence type="ECO:0000256" key="3">
    <source>
        <dbReference type="ARBA" id="ARBA00023163"/>
    </source>
</evidence>
<evidence type="ECO:0000256" key="2">
    <source>
        <dbReference type="ARBA" id="ARBA00023015"/>
    </source>
</evidence>
<keyword evidence="6" id="KW-1185">Reference proteome</keyword>
<sequence>MYGLNLLRTFLAVHRAGSFTAAASLLGLSQPTVTAQIRALEQQTARELFERRPRGVVPTPAADELAVRVAAPSTPSPRQPAIRP</sequence>
<dbReference type="EMBL" id="WEGJ01000009">
    <property type="protein sequence ID" value="MQY12888.1"/>
    <property type="molecule type" value="Genomic_DNA"/>
</dbReference>